<name>A0A8J7CP82_9PROT</name>
<reference evidence="8" key="1">
    <citation type="submission" date="2020-10" db="EMBL/GenBank/DDBJ databases">
        <title>Genome sequence of the unusual species of purple photosynthetic bacteria, Phaeovibrio sulfidiphilus DSM 23193, type strain.</title>
        <authorList>
            <person name="Kyndt J.A."/>
            <person name="Meyer T.E."/>
        </authorList>
    </citation>
    <scope>NUCLEOTIDE SEQUENCE</scope>
    <source>
        <strain evidence="8">DSM 23193</strain>
    </source>
</reference>
<keyword evidence="9" id="KW-1185">Reference proteome</keyword>
<feature type="transmembrane region" description="Helical" evidence="7">
    <location>
        <begin position="325"/>
        <end position="347"/>
    </location>
</feature>
<proteinExistence type="inferred from homology"/>
<dbReference type="RefSeq" id="WP_192533759.1">
    <property type="nucleotide sequence ID" value="NZ_JACZHT010000002.1"/>
</dbReference>
<feature type="transmembrane region" description="Helical" evidence="7">
    <location>
        <begin position="296"/>
        <end position="313"/>
    </location>
</feature>
<feature type="transmembrane region" description="Helical" evidence="7">
    <location>
        <begin position="130"/>
        <end position="154"/>
    </location>
</feature>
<feature type="transmembrane region" description="Helical" evidence="7">
    <location>
        <begin position="39"/>
        <end position="60"/>
    </location>
</feature>
<dbReference type="InterPro" id="IPR005524">
    <property type="entry name" value="DUF318"/>
</dbReference>
<gene>
    <name evidence="8" type="ORF">IHV25_03675</name>
</gene>
<organism evidence="8 9">
    <name type="scientific">Phaeovibrio sulfidiphilus</name>
    <dbReference type="NCBI Taxonomy" id="1220600"/>
    <lineage>
        <taxon>Bacteria</taxon>
        <taxon>Pseudomonadati</taxon>
        <taxon>Pseudomonadota</taxon>
        <taxon>Alphaproteobacteria</taxon>
        <taxon>Rhodospirillales</taxon>
        <taxon>Rhodospirillaceae</taxon>
        <taxon>Phaeovibrio</taxon>
    </lineage>
</organism>
<evidence type="ECO:0000256" key="3">
    <source>
        <dbReference type="ARBA" id="ARBA00022475"/>
    </source>
</evidence>
<comment type="caution">
    <text evidence="8">The sequence shown here is derived from an EMBL/GenBank/DDBJ whole genome shotgun (WGS) entry which is preliminary data.</text>
</comment>
<evidence type="ECO:0000256" key="2">
    <source>
        <dbReference type="ARBA" id="ARBA00006386"/>
    </source>
</evidence>
<dbReference type="PANTHER" id="PTHR42775:SF1">
    <property type="entry name" value="PERMEASE RV2963-RELATED"/>
    <property type="match status" value="1"/>
</dbReference>
<dbReference type="Pfam" id="PF03773">
    <property type="entry name" value="ArsP_1"/>
    <property type="match status" value="1"/>
</dbReference>
<evidence type="ECO:0000256" key="4">
    <source>
        <dbReference type="ARBA" id="ARBA00022692"/>
    </source>
</evidence>
<dbReference type="GO" id="GO:0005886">
    <property type="term" value="C:plasma membrane"/>
    <property type="evidence" value="ECO:0007669"/>
    <property type="project" value="UniProtKB-SubCell"/>
</dbReference>
<evidence type="ECO:0000313" key="9">
    <source>
        <dbReference type="Proteomes" id="UP000631034"/>
    </source>
</evidence>
<protein>
    <submittedName>
        <fullName evidence="8">Permease</fullName>
    </submittedName>
</protein>
<feature type="transmembrane region" description="Helical" evidence="7">
    <location>
        <begin position="359"/>
        <end position="380"/>
    </location>
</feature>
<feature type="transmembrane region" description="Helical" evidence="7">
    <location>
        <begin position="94"/>
        <end position="110"/>
    </location>
</feature>
<evidence type="ECO:0000256" key="6">
    <source>
        <dbReference type="ARBA" id="ARBA00023136"/>
    </source>
</evidence>
<keyword evidence="3" id="KW-1003">Cell membrane</keyword>
<accession>A0A8J7CP82</accession>
<feature type="transmembrane region" description="Helical" evidence="7">
    <location>
        <begin position="266"/>
        <end position="284"/>
    </location>
</feature>
<feature type="transmembrane region" description="Helical" evidence="7">
    <location>
        <begin position="192"/>
        <end position="212"/>
    </location>
</feature>
<dbReference type="PANTHER" id="PTHR42775">
    <property type="entry name" value="PERMEASE RV2963-RELATED"/>
    <property type="match status" value="1"/>
</dbReference>
<feature type="transmembrane region" description="Helical" evidence="7">
    <location>
        <begin position="166"/>
        <end position="186"/>
    </location>
</feature>
<dbReference type="Proteomes" id="UP000631034">
    <property type="component" value="Unassembled WGS sequence"/>
</dbReference>
<dbReference type="EMBL" id="JACZHT010000002">
    <property type="protein sequence ID" value="MBE1236752.1"/>
    <property type="molecule type" value="Genomic_DNA"/>
</dbReference>
<keyword evidence="6 7" id="KW-0472">Membrane</keyword>
<evidence type="ECO:0000256" key="5">
    <source>
        <dbReference type="ARBA" id="ARBA00022989"/>
    </source>
</evidence>
<sequence length="388" mass="41088">MSPECDTSGGSGCCCASPAPQKPPGPEPEAPSGPDGRWLVRYCLAALVLAGLWVGAYALALPAATWLTVSVFGLSDTSGLGAAVEFFLYDTVKILLLLVGMIYVVGWLRASLNVERVRDVLAGRGRAVGYVAGSAFGAVTPFCSCSSVPLFLGFTMARIPLGITMAFLITSPLINEIAVVMLWGLLGWKFTVAYVVVGMSAGIIGGLVMDALRADRWLQPFILDAVRSSPAVAAGGSGPEAPAGRLGVRARHAFAWSETRMIFGRVWRWVLVGVAIGAALHGVVPENWFALHLGADQWWSVPAAVVLGMPLYANVTGTIPIMESLLMKGLPVGTTLAFCMGTVAASIPEFVMLRQVMTLRLIAVFMATLLVMFTLVGWIFNAIGPWVL</sequence>
<dbReference type="AlphaFoldDB" id="A0A8J7CP82"/>
<dbReference type="InterPro" id="IPR053166">
    <property type="entry name" value="UPF0718_permease"/>
</dbReference>
<comment type="similarity">
    <text evidence="2">Belongs to the UPF0718 family.</text>
</comment>
<evidence type="ECO:0000256" key="1">
    <source>
        <dbReference type="ARBA" id="ARBA00004651"/>
    </source>
</evidence>
<keyword evidence="5 7" id="KW-1133">Transmembrane helix</keyword>
<comment type="subcellular location">
    <subcellularLocation>
        <location evidence="1">Cell membrane</location>
        <topology evidence="1">Multi-pass membrane protein</topology>
    </subcellularLocation>
</comment>
<evidence type="ECO:0000256" key="7">
    <source>
        <dbReference type="SAM" id="Phobius"/>
    </source>
</evidence>
<evidence type="ECO:0000313" key="8">
    <source>
        <dbReference type="EMBL" id="MBE1236752.1"/>
    </source>
</evidence>
<keyword evidence="4 7" id="KW-0812">Transmembrane</keyword>